<dbReference type="GO" id="GO:0004526">
    <property type="term" value="F:ribonuclease P activity"/>
    <property type="evidence" value="ECO:0007669"/>
    <property type="project" value="TreeGrafter"/>
</dbReference>
<sequence length="920" mass="103154">MTVLMHARMRSAHSGLIGVGRFHRKICCAASQSGVILRDDRYWFSTSSDTPKRGRGRPRKTDATVVGKADNLAQHVQSVGEPQHKPFKYFFDEVDEYIVKTAKKPIPFSDSVKWNGLKEDPSLIDLLDSLGTNLTSVSDSDTTTRSESGKMVHDPINQRKGSNIGNWDSLETKSTPLFGDSFGTHGKSLFDAFPVPPPQNPNAYDAKNWKEYKESIEQVVSSPRFKKNIKRQFQSMPEEDFNAVVDWLFLSEKSVDYSLPTLDKALQNEKSHQTTEDGCQEFTADLRHQQEVFTKATGLEGPQLELALRALAILGRQSAKASKNKSFLIGWEKIREAGLMPGSNILSTFLYGAGLATAGSLSGGTLGILSGTLSSLGGRSNGMSILDFLDDDKEKKVKSPMDEPAMDSKKAEVDIVEEIATFHDTLYKTTEQSVSLRVKALVQKGNASQAQNLLDNFSESNDGQNLKYRTYIPVLRLYCEQGDLTRAMILFDRMRKAPRVTMEPETYVQVIASIAEKGCFRPDALPLDGIKELGYSASSGPELFDLICAQMADDVLAITSASARRMHNALVSGFKDSDHPNAIHLKEIHALAPMPKFDELADDEELVVSRVTVDESTGKCPRTGATLRLLVLDQHQKAKLGNALLKMATEQYAKFMGGHRGVDPKFAKQQMLSFAELMKKRKGPPFTAIIDAPNVAYYMQNFDQGRFNFFQIQFVVNALKRMNEHPLIIIPSKYSSDSFYMTLWTGTGKHHTVTDEEKAIMEKWREEGILFVVPARCLDDYYWMLASFADQTNACKATGGVMVDVPTNDKSGRWPGKRPMVVTNDLMRDHQLELMEPRIFRRWRSCHIVNYNFTAFVNGESVDRGIGFSTPDFFSREIQANPSPTNSENRESKTECNTVWHFPVSDWETNDRFCVRIPRS</sequence>
<evidence type="ECO:0000313" key="2">
    <source>
        <dbReference type="EMBL" id="CAD9821527.1"/>
    </source>
</evidence>
<reference evidence="2" key="1">
    <citation type="submission" date="2021-01" db="EMBL/GenBank/DDBJ databases">
        <authorList>
            <person name="Corre E."/>
            <person name="Pelletier E."/>
            <person name="Niang G."/>
            <person name="Scheremetjew M."/>
            <person name="Finn R."/>
            <person name="Kale V."/>
            <person name="Holt S."/>
            <person name="Cochrane G."/>
            <person name="Meng A."/>
            <person name="Brown T."/>
            <person name="Cohen L."/>
        </authorList>
    </citation>
    <scope>NUCLEOTIDE SEQUENCE</scope>
    <source>
        <strain evidence="2">CCMP2084</strain>
    </source>
</reference>
<gene>
    <name evidence="2" type="ORF">ASEP1449_LOCUS13361</name>
</gene>
<dbReference type="Gene3D" id="3.40.50.11980">
    <property type="match status" value="1"/>
</dbReference>
<accession>A0A7S2XQX1</accession>
<evidence type="ECO:0000256" key="1">
    <source>
        <dbReference type="SAM" id="MobiDB-lite"/>
    </source>
</evidence>
<feature type="region of interest" description="Disordered" evidence="1">
    <location>
        <begin position="136"/>
        <end position="164"/>
    </location>
</feature>
<dbReference type="PANTHER" id="PTHR13547:SF1">
    <property type="entry name" value="MITOCHONDRIAL RIBONUCLEASE P CATALYTIC SUBUNIT"/>
    <property type="match status" value="1"/>
</dbReference>
<proteinExistence type="predicted"/>
<dbReference type="EMBL" id="HBHQ01019865">
    <property type="protein sequence ID" value="CAD9821527.1"/>
    <property type="molecule type" value="Transcribed_RNA"/>
</dbReference>
<dbReference type="InterPro" id="IPR011990">
    <property type="entry name" value="TPR-like_helical_dom_sf"/>
</dbReference>
<protein>
    <submittedName>
        <fullName evidence="2">Uncharacterized protein</fullName>
    </submittedName>
</protein>
<dbReference type="GO" id="GO:0001682">
    <property type="term" value="P:tRNA 5'-leader removal"/>
    <property type="evidence" value="ECO:0007669"/>
    <property type="project" value="TreeGrafter"/>
</dbReference>
<organism evidence="2">
    <name type="scientific">Attheya septentrionalis</name>
    <dbReference type="NCBI Taxonomy" id="420275"/>
    <lineage>
        <taxon>Eukaryota</taxon>
        <taxon>Sar</taxon>
        <taxon>Stramenopiles</taxon>
        <taxon>Ochrophyta</taxon>
        <taxon>Bacillariophyta</taxon>
        <taxon>Coscinodiscophyceae</taxon>
        <taxon>Chaetocerotophycidae</taxon>
        <taxon>Chaetocerotales</taxon>
        <taxon>Attheyaceae</taxon>
        <taxon>Attheya</taxon>
    </lineage>
</organism>
<name>A0A7S2XQX1_9STRA</name>
<dbReference type="PANTHER" id="PTHR13547">
    <property type="match status" value="1"/>
</dbReference>
<dbReference type="AlphaFoldDB" id="A0A7S2XQX1"/>
<feature type="compositionally biased region" description="Basic and acidic residues" evidence="1">
    <location>
        <begin position="142"/>
        <end position="157"/>
    </location>
</feature>
<dbReference type="Gene3D" id="1.25.40.10">
    <property type="entry name" value="Tetratricopeptide repeat domain"/>
    <property type="match status" value="1"/>
</dbReference>